<evidence type="ECO:0000256" key="3">
    <source>
        <dbReference type="ARBA" id="ARBA00022723"/>
    </source>
</evidence>
<dbReference type="InterPro" id="IPR013154">
    <property type="entry name" value="ADH-like_N"/>
</dbReference>
<evidence type="ECO:0000256" key="6">
    <source>
        <dbReference type="RuleBase" id="RU361277"/>
    </source>
</evidence>
<dbReference type="PANTHER" id="PTHR43161:SF9">
    <property type="entry name" value="SORBITOL DEHYDROGENASE"/>
    <property type="match status" value="1"/>
</dbReference>
<dbReference type="SUPFAM" id="SSF50129">
    <property type="entry name" value="GroES-like"/>
    <property type="match status" value="1"/>
</dbReference>
<name>A0ABV3XDH0_9ACTN</name>
<evidence type="ECO:0000256" key="2">
    <source>
        <dbReference type="ARBA" id="ARBA00008072"/>
    </source>
</evidence>
<dbReference type="InterPro" id="IPR036291">
    <property type="entry name" value="NAD(P)-bd_dom_sf"/>
</dbReference>
<evidence type="ECO:0000256" key="4">
    <source>
        <dbReference type="ARBA" id="ARBA00022833"/>
    </source>
</evidence>
<comment type="similarity">
    <text evidence="2 6">Belongs to the zinc-containing alcohol dehydrogenase family.</text>
</comment>
<feature type="domain" description="Enoyl reductase (ER)" evidence="7">
    <location>
        <begin position="28"/>
        <end position="351"/>
    </location>
</feature>
<keyword evidence="5" id="KW-0560">Oxidoreductase</keyword>
<keyword evidence="4 6" id="KW-0862">Zinc</keyword>
<dbReference type="Proteomes" id="UP001560045">
    <property type="component" value="Unassembled WGS sequence"/>
</dbReference>
<accession>A0ABV3XDH0</accession>
<dbReference type="InterPro" id="IPR020843">
    <property type="entry name" value="ER"/>
</dbReference>
<dbReference type="CDD" id="cd05285">
    <property type="entry name" value="sorbitol_DH"/>
    <property type="match status" value="1"/>
</dbReference>
<dbReference type="RefSeq" id="WP_369205644.1">
    <property type="nucleotide sequence ID" value="NZ_JBFNXQ010000023.1"/>
</dbReference>
<dbReference type="PROSITE" id="PS00059">
    <property type="entry name" value="ADH_ZINC"/>
    <property type="match status" value="1"/>
</dbReference>
<evidence type="ECO:0000259" key="7">
    <source>
        <dbReference type="SMART" id="SM00829"/>
    </source>
</evidence>
<dbReference type="InterPro" id="IPR002328">
    <property type="entry name" value="ADH_Zn_CS"/>
</dbReference>
<dbReference type="SMART" id="SM00829">
    <property type="entry name" value="PKS_ER"/>
    <property type="match status" value="1"/>
</dbReference>
<dbReference type="PANTHER" id="PTHR43161">
    <property type="entry name" value="SORBITOL DEHYDROGENASE"/>
    <property type="match status" value="1"/>
</dbReference>
<dbReference type="Gene3D" id="3.40.50.720">
    <property type="entry name" value="NAD(P)-binding Rossmann-like Domain"/>
    <property type="match status" value="1"/>
</dbReference>
<dbReference type="SUPFAM" id="SSF51735">
    <property type="entry name" value="NAD(P)-binding Rossmann-fold domains"/>
    <property type="match status" value="1"/>
</dbReference>
<evidence type="ECO:0000256" key="5">
    <source>
        <dbReference type="ARBA" id="ARBA00023002"/>
    </source>
</evidence>
<dbReference type="EMBL" id="JBFNXQ010000023">
    <property type="protein sequence ID" value="MEX5718614.1"/>
    <property type="molecule type" value="Genomic_DNA"/>
</dbReference>
<dbReference type="Pfam" id="PF08240">
    <property type="entry name" value="ADH_N"/>
    <property type="match status" value="1"/>
</dbReference>
<proteinExistence type="inferred from homology"/>
<dbReference type="Gene3D" id="3.90.180.10">
    <property type="entry name" value="Medium-chain alcohol dehydrogenases, catalytic domain"/>
    <property type="match status" value="1"/>
</dbReference>
<keyword evidence="3 6" id="KW-0479">Metal-binding</keyword>
<evidence type="ECO:0000313" key="8">
    <source>
        <dbReference type="EMBL" id="MEX5718614.1"/>
    </source>
</evidence>
<dbReference type="InterPro" id="IPR011032">
    <property type="entry name" value="GroES-like_sf"/>
</dbReference>
<protein>
    <submittedName>
        <fullName evidence="8">NAD(P)-dependent alcohol dehydrogenase</fullName>
    </submittedName>
</protein>
<comment type="caution">
    <text evidence="8">The sequence shown here is derived from an EMBL/GenBank/DDBJ whole genome shotgun (WGS) entry which is preliminary data.</text>
</comment>
<sequence length="355" mass="36565">MTATGTVPGTADLRPASTMRVAVLRRAGDVVVEERPVPQPGPGEVVVRVSSVGVCGSDTHYYEHGRIGRFVVEEPLVLGHEAAGEVAAVGPGVSAVRVGQRVSVEPGVPDLTCPQCLAGRYNLCPDVRFFATPPIDGAFAEYVVVHAAFAHPVPDGISDDAAALLEPLSVGIWACRKGGVTAGSRVLVVGAGPIGLVSVQAALAFGATEVVVSDVNPARLALARDLGATDVVDARTASVTDLDPPPGVLLECSGHPAAIAQGIRALDRAGRAVLVGMGGDEVPLPLSVVQERELEVTGTFRYAGTWPTAIALVAAGRVDLDRLVTGTYGLDRAEDALTAGRRDPDSVKVVVHPRS</sequence>
<evidence type="ECO:0000256" key="1">
    <source>
        <dbReference type="ARBA" id="ARBA00001947"/>
    </source>
</evidence>
<dbReference type="Pfam" id="PF00107">
    <property type="entry name" value="ADH_zinc_N"/>
    <property type="match status" value="1"/>
</dbReference>
<keyword evidence="9" id="KW-1185">Reference proteome</keyword>
<evidence type="ECO:0000313" key="9">
    <source>
        <dbReference type="Proteomes" id="UP001560045"/>
    </source>
</evidence>
<comment type="cofactor">
    <cofactor evidence="1 6">
        <name>Zn(2+)</name>
        <dbReference type="ChEBI" id="CHEBI:29105"/>
    </cofactor>
</comment>
<gene>
    <name evidence="8" type="ORF">ABQ292_09590</name>
</gene>
<organism evidence="8 9">
    <name type="scientific">Geodermatophilus maliterrae</name>
    <dbReference type="NCBI Taxonomy" id="3162531"/>
    <lineage>
        <taxon>Bacteria</taxon>
        <taxon>Bacillati</taxon>
        <taxon>Actinomycetota</taxon>
        <taxon>Actinomycetes</taxon>
        <taxon>Geodermatophilales</taxon>
        <taxon>Geodermatophilaceae</taxon>
        <taxon>Geodermatophilus</taxon>
    </lineage>
</organism>
<dbReference type="InterPro" id="IPR045306">
    <property type="entry name" value="SDH-like"/>
</dbReference>
<reference evidence="8 9" key="1">
    <citation type="submission" date="2024-06" db="EMBL/GenBank/DDBJ databases">
        <title>Draft genome sequence of Geodermatophilus badlandi, a novel member of the Geodermatophilaceae isolated from badland sedimentary rocks in the Red desert, Wyoming, USA.</title>
        <authorList>
            <person name="Ben Tekaya S."/>
            <person name="Nouioui I."/>
            <person name="Flores G.M."/>
            <person name="Shaal M.N."/>
            <person name="Bredoire F."/>
            <person name="Basile F."/>
            <person name="Van Diepen L."/>
            <person name="Ward N.L."/>
        </authorList>
    </citation>
    <scope>NUCLEOTIDE SEQUENCE [LARGE SCALE GENOMIC DNA]</scope>
    <source>
        <strain evidence="8 9">WL48A</strain>
    </source>
</reference>
<dbReference type="InterPro" id="IPR013149">
    <property type="entry name" value="ADH-like_C"/>
</dbReference>